<protein>
    <recommendedName>
        <fullName evidence="6">FAD-dependent oxidoreductase</fullName>
    </recommendedName>
</protein>
<organism evidence="4 5">
    <name type="scientific">Sphingobium quisquiliarum P25</name>
    <dbReference type="NCBI Taxonomy" id="1329909"/>
    <lineage>
        <taxon>Bacteria</taxon>
        <taxon>Pseudomonadati</taxon>
        <taxon>Pseudomonadota</taxon>
        <taxon>Alphaproteobacteria</taxon>
        <taxon>Sphingomonadales</taxon>
        <taxon>Sphingomonadaceae</taxon>
        <taxon>Sphingobium</taxon>
    </lineage>
</organism>
<keyword evidence="5" id="KW-1185">Reference proteome</keyword>
<dbReference type="EMBL" id="ATHO01000002">
    <property type="protein sequence ID" value="EQB15539.1"/>
    <property type="molecule type" value="Genomic_DNA"/>
</dbReference>
<reference evidence="4 5" key="1">
    <citation type="journal article" date="2013" name="Genome Announc.">
        <title>Draft Genome Sequence of Sphingobium quisquiliarum Strain P25T, a Novel Hexachlorocyclohexane (HCH)-Degrading Bacterium Isolated from an HCH Dumpsite.</title>
        <authorList>
            <person name="Kumar Singh A."/>
            <person name="Sangwan N."/>
            <person name="Sharma A."/>
            <person name="Gupta V."/>
            <person name="Khurana J.P."/>
            <person name="Lal R."/>
        </authorList>
    </citation>
    <scope>NUCLEOTIDE SEQUENCE [LARGE SCALE GENOMIC DNA]</scope>
    <source>
        <strain evidence="4 5">P25</strain>
    </source>
</reference>
<sequence length="652" mass="72852">MATSAPSRDIGASDAPHLTLQDSPELRRALAAVDLPVLLMTYVHLSHDEAMLDKFAPHIPPLSTGQQPTAPDDLVAELREKMRHVLTTPGAGEEAELPPALYAKIMSVGMGEPIEAEFVPLLLEQSGLGPQPDYSAKPARNKIPADFRMLIIGAGLSGMAAAIKLREAGYDYVVVDKNPEVGGTWYLARYPGAGVDTPSYFYSYSFELNREWTTYSPLGHEMQDYLVGVSHKYGIRDKIRFETKVTTLRWDDAAKLWHVTLIGKDGVEQTESFNAILTAHGPLHRWEWPKIPGLHDFKGKLMHSAAWDVDFDVTGKKVAMIGTGASGAQIGPSIAPQVDELTVYMRSRHWVLPAPLAGAVKVPEDVRWAVRHIPRFTEYMRFYVYWTASDGLWPGLVMDPEWEGNPTAISFANDMARQWAQGHLEAKLAGRPDLIEKLTPDSPVFSKRPIMDAGWFDMFMRDNVKLEDRQIERITPRGIRTADGEEQEYDVIITATGYTLKKLAGDLEIIGLNGRNLGEEWGDEDPVGYFGTMAPGFPNYFQIHGPNSGPNHGAGINLLAEAQIHYIIECLDEMVERGASAMEPLQEATDQFNEVVQAQAQRMVWAHPKAKNNFKNSKGRIVISWPFRLLDFWTRSRKPEFDHFRFTGSKDG</sequence>
<evidence type="ECO:0000256" key="3">
    <source>
        <dbReference type="ARBA" id="ARBA00023002"/>
    </source>
</evidence>
<keyword evidence="2" id="KW-0274">FAD</keyword>
<dbReference type="PRINTS" id="PR00368">
    <property type="entry name" value="FADPNR"/>
</dbReference>
<dbReference type="PANTHER" id="PTHR42877">
    <property type="entry name" value="L-ORNITHINE N(5)-MONOOXYGENASE-RELATED"/>
    <property type="match status" value="1"/>
</dbReference>
<keyword evidence="1" id="KW-0285">Flavoprotein</keyword>
<dbReference type="Pfam" id="PF00743">
    <property type="entry name" value="FMO-like"/>
    <property type="match status" value="1"/>
</dbReference>
<dbReference type="AlphaFoldDB" id="T0J0R1"/>
<dbReference type="PANTHER" id="PTHR42877:SF4">
    <property type="entry name" value="FAD_NAD(P)-BINDING DOMAIN-CONTAINING PROTEIN-RELATED"/>
    <property type="match status" value="1"/>
</dbReference>
<dbReference type="InterPro" id="IPR051209">
    <property type="entry name" value="FAD-bind_Monooxygenase_sf"/>
</dbReference>
<gene>
    <name evidence="4" type="ORF">L288_00135</name>
</gene>
<dbReference type="Gene3D" id="3.50.50.60">
    <property type="entry name" value="FAD/NAD(P)-binding domain"/>
    <property type="match status" value="2"/>
</dbReference>
<evidence type="ECO:0000256" key="1">
    <source>
        <dbReference type="ARBA" id="ARBA00022630"/>
    </source>
</evidence>
<dbReference type="GO" id="GO:0004499">
    <property type="term" value="F:N,N-dimethylaniline monooxygenase activity"/>
    <property type="evidence" value="ECO:0007669"/>
    <property type="project" value="InterPro"/>
</dbReference>
<dbReference type="GO" id="GO:0050661">
    <property type="term" value="F:NADP binding"/>
    <property type="evidence" value="ECO:0007669"/>
    <property type="project" value="InterPro"/>
</dbReference>
<dbReference type="PRINTS" id="PR00411">
    <property type="entry name" value="PNDRDTASEI"/>
</dbReference>
<name>T0J0R1_9SPHN</name>
<dbReference type="InterPro" id="IPR020946">
    <property type="entry name" value="Flavin_mOase-like"/>
</dbReference>
<accession>T0J0R1</accession>
<evidence type="ECO:0000256" key="2">
    <source>
        <dbReference type="ARBA" id="ARBA00022827"/>
    </source>
</evidence>
<dbReference type="SUPFAM" id="SSF51905">
    <property type="entry name" value="FAD/NAD(P)-binding domain"/>
    <property type="match status" value="1"/>
</dbReference>
<dbReference type="GO" id="GO:0050660">
    <property type="term" value="F:flavin adenine dinucleotide binding"/>
    <property type="evidence" value="ECO:0007669"/>
    <property type="project" value="InterPro"/>
</dbReference>
<proteinExistence type="predicted"/>
<evidence type="ECO:0000313" key="5">
    <source>
        <dbReference type="Proteomes" id="UP000015525"/>
    </source>
</evidence>
<evidence type="ECO:0000313" key="4">
    <source>
        <dbReference type="EMBL" id="EQB15539.1"/>
    </source>
</evidence>
<evidence type="ECO:0008006" key="6">
    <source>
        <dbReference type="Google" id="ProtNLM"/>
    </source>
</evidence>
<dbReference type="RefSeq" id="WP_021236374.1">
    <property type="nucleotide sequence ID" value="NZ_ATHO01000002.1"/>
</dbReference>
<comment type="caution">
    <text evidence="4">The sequence shown here is derived from an EMBL/GenBank/DDBJ whole genome shotgun (WGS) entry which is preliminary data.</text>
</comment>
<keyword evidence="3" id="KW-0560">Oxidoreductase</keyword>
<dbReference type="InterPro" id="IPR036188">
    <property type="entry name" value="FAD/NAD-bd_sf"/>
</dbReference>
<dbReference type="PATRIC" id="fig|1329909.3.peg.27"/>
<dbReference type="Proteomes" id="UP000015525">
    <property type="component" value="Unassembled WGS sequence"/>
</dbReference>